<protein>
    <recommendedName>
        <fullName evidence="4">Lipoprotein</fullName>
    </recommendedName>
</protein>
<feature type="chain" id="PRO_5046309043" description="Lipoprotein" evidence="1">
    <location>
        <begin position="24"/>
        <end position="315"/>
    </location>
</feature>
<keyword evidence="1" id="KW-0732">Signal</keyword>
<dbReference type="RefSeq" id="WP_232177101.1">
    <property type="nucleotide sequence ID" value="NZ_JAJPWV010000002.1"/>
</dbReference>
<organism evidence="2 3">
    <name type="scientific">Mucilaginibacter roseus</name>
    <dbReference type="NCBI Taxonomy" id="1528868"/>
    <lineage>
        <taxon>Bacteria</taxon>
        <taxon>Pseudomonadati</taxon>
        <taxon>Bacteroidota</taxon>
        <taxon>Sphingobacteriia</taxon>
        <taxon>Sphingobacteriales</taxon>
        <taxon>Sphingobacteriaceae</taxon>
        <taxon>Mucilaginibacter</taxon>
    </lineage>
</organism>
<dbReference type="Proteomes" id="UP001199919">
    <property type="component" value="Unassembled WGS sequence"/>
</dbReference>
<dbReference type="PROSITE" id="PS51257">
    <property type="entry name" value="PROKAR_LIPOPROTEIN"/>
    <property type="match status" value="1"/>
</dbReference>
<evidence type="ECO:0000313" key="3">
    <source>
        <dbReference type="Proteomes" id="UP001199919"/>
    </source>
</evidence>
<evidence type="ECO:0000256" key="1">
    <source>
        <dbReference type="SAM" id="SignalP"/>
    </source>
</evidence>
<feature type="signal peptide" evidence="1">
    <location>
        <begin position="1"/>
        <end position="23"/>
    </location>
</feature>
<proteinExistence type="predicted"/>
<comment type="caution">
    <text evidence="2">The sequence shown here is derived from an EMBL/GenBank/DDBJ whole genome shotgun (WGS) entry which is preliminary data.</text>
</comment>
<evidence type="ECO:0008006" key="4">
    <source>
        <dbReference type="Google" id="ProtNLM"/>
    </source>
</evidence>
<keyword evidence="3" id="KW-1185">Reference proteome</keyword>
<evidence type="ECO:0000313" key="2">
    <source>
        <dbReference type="EMBL" id="MCD8740713.1"/>
    </source>
</evidence>
<sequence>MKKLFLSALAVGFLAFSSCKKDASSTQPTKTIQDEVVLTNGRLQFKDSKTLNNVISKLINKGTDYWNNWERDLKFKSLRNDSLASEKFESFVFPSFYKTIINPKGEYMVGDTIVWFNNGYKYLIPNKDEALLAKTKTNPDAYNLKFAAGDQPINSSGKLTTQSTQLGGGKKDARYQLEFIKDGDPNSKRKIVFEIYNYVEQGIYNIHYIHTLIKLEYLGGNKPGNWKPASETMEKRISNLSFDIAFAGTGTGATAHATGSNINTGTQIDGINLDYVLCTFQSTNKTVNATVNGQYYAKVLAPQHSAGIYTVNSAW</sequence>
<name>A0ABS8U0S3_9SPHI</name>
<dbReference type="EMBL" id="JAJPWV010000002">
    <property type="protein sequence ID" value="MCD8740713.1"/>
    <property type="molecule type" value="Genomic_DNA"/>
</dbReference>
<reference evidence="2 3" key="1">
    <citation type="submission" date="2021-12" db="EMBL/GenBank/DDBJ databases">
        <title>Mucilaginibacter roseus genome.</title>
        <authorList>
            <person name="Ferreira J.R."/>
            <person name="Newman J.D."/>
        </authorList>
    </citation>
    <scope>NUCLEOTIDE SEQUENCE [LARGE SCALE GENOMIC DNA]</scope>
    <source>
        <strain evidence="2 3">LMG 28454</strain>
    </source>
</reference>
<accession>A0ABS8U0S3</accession>
<gene>
    <name evidence="2" type="ORF">LT679_08895</name>
</gene>